<name>A0A6B0UII9_IXORI</name>
<feature type="signal peptide" evidence="1">
    <location>
        <begin position="1"/>
        <end position="24"/>
    </location>
</feature>
<sequence>MHLCFSSFLLITLLFFYMPGFTVQMTFNAALHLGCGKRIRACVPPFLGTHNFKNAISGLLFSFFYFRRRLCFVSQVGTIVSPVSGLTIRATEHNSKRLAPYAV</sequence>
<evidence type="ECO:0008006" key="3">
    <source>
        <dbReference type="Google" id="ProtNLM"/>
    </source>
</evidence>
<dbReference type="EMBL" id="GIFC01006670">
    <property type="protein sequence ID" value="MXU88753.1"/>
    <property type="molecule type" value="Transcribed_RNA"/>
</dbReference>
<evidence type="ECO:0000256" key="1">
    <source>
        <dbReference type="SAM" id="SignalP"/>
    </source>
</evidence>
<organism evidence="2">
    <name type="scientific">Ixodes ricinus</name>
    <name type="common">Common tick</name>
    <name type="synonym">Acarus ricinus</name>
    <dbReference type="NCBI Taxonomy" id="34613"/>
    <lineage>
        <taxon>Eukaryota</taxon>
        <taxon>Metazoa</taxon>
        <taxon>Ecdysozoa</taxon>
        <taxon>Arthropoda</taxon>
        <taxon>Chelicerata</taxon>
        <taxon>Arachnida</taxon>
        <taxon>Acari</taxon>
        <taxon>Parasitiformes</taxon>
        <taxon>Ixodida</taxon>
        <taxon>Ixodoidea</taxon>
        <taxon>Ixodidae</taxon>
        <taxon>Ixodinae</taxon>
        <taxon>Ixodes</taxon>
    </lineage>
</organism>
<reference evidence="2" key="1">
    <citation type="submission" date="2019-12" db="EMBL/GenBank/DDBJ databases">
        <title>An insight into the sialome of adult female Ixodes ricinus ticks feeding for 6 days.</title>
        <authorList>
            <person name="Perner J."/>
            <person name="Ribeiro J.M.C."/>
        </authorList>
    </citation>
    <scope>NUCLEOTIDE SEQUENCE</scope>
    <source>
        <strain evidence="2">Semi-engorged</strain>
        <tissue evidence="2">Salivary glands</tissue>
    </source>
</reference>
<proteinExistence type="predicted"/>
<evidence type="ECO:0000313" key="2">
    <source>
        <dbReference type="EMBL" id="MXU88753.1"/>
    </source>
</evidence>
<keyword evidence="1" id="KW-0732">Signal</keyword>
<feature type="chain" id="PRO_5025329665" description="Secreted protein" evidence="1">
    <location>
        <begin position="25"/>
        <end position="103"/>
    </location>
</feature>
<protein>
    <recommendedName>
        <fullName evidence="3">Secreted protein</fullName>
    </recommendedName>
</protein>
<dbReference type="AlphaFoldDB" id="A0A6B0UII9"/>
<accession>A0A6B0UII9</accession>